<feature type="region of interest" description="Disordered" evidence="3">
    <location>
        <begin position="719"/>
        <end position="753"/>
    </location>
</feature>
<organism evidence="7 8">
    <name type="scientific">Cystoisospora suis</name>
    <dbReference type="NCBI Taxonomy" id="483139"/>
    <lineage>
        <taxon>Eukaryota</taxon>
        <taxon>Sar</taxon>
        <taxon>Alveolata</taxon>
        <taxon>Apicomplexa</taxon>
        <taxon>Conoidasida</taxon>
        <taxon>Coccidia</taxon>
        <taxon>Eucoccidiorida</taxon>
        <taxon>Eimeriorina</taxon>
        <taxon>Sarcocystidae</taxon>
        <taxon>Cystoisospora</taxon>
    </lineage>
</organism>
<feature type="compositionally biased region" description="Basic and acidic residues" evidence="3">
    <location>
        <begin position="724"/>
        <end position="740"/>
    </location>
</feature>
<dbReference type="GO" id="GO:0004553">
    <property type="term" value="F:hydrolase activity, hydrolyzing O-glycosyl compounds"/>
    <property type="evidence" value="ECO:0007669"/>
    <property type="project" value="InterPro"/>
</dbReference>
<feature type="domain" description="Glycoside hydrolase 35 catalytic" evidence="6">
    <location>
        <begin position="108"/>
        <end position="254"/>
    </location>
</feature>
<dbReference type="OrthoDB" id="1657402at2759"/>
<evidence type="ECO:0000256" key="3">
    <source>
        <dbReference type="SAM" id="MobiDB-lite"/>
    </source>
</evidence>
<keyword evidence="4" id="KW-0472">Membrane</keyword>
<feature type="chain" id="PRO_5013084228" evidence="5">
    <location>
        <begin position="35"/>
        <end position="1980"/>
    </location>
</feature>
<dbReference type="Proteomes" id="UP000221165">
    <property type="component" value="Unassembled WGS sequence"/>
</dbReference>
<feature type="region of interest" description="Disordered" evidence="3">
    <location>
        <begin position="1278"/>
        <end position="1367"/>
    </location>
</feature>
<keyword evidence="8" id="KW-1185">Reference proteome</keyword>
<evidence type="ECO:0000259" key="6">
    <source>
        <dbReference type="Pfam" id="PF01301"/>
    </source>
</evidence>
<gene>
    <name evidence="7" type="ORF">CSUI_005849</name>
</gene>
<feature type="signal peptide" evidence="5">
    <location>
        <begin position="1"/>
        <end position="34"/>
    </location>
</feature>
<sequence>MAFQRRAHSRRLDGCRSQVVALLLLLSVLYCVTASLGQGRDDGEQASSYNSWSDSGAIRSMRKKGEQRETSYSDASEYNNGGVLRYSEVSNYGKAYTVKVDGRFLRLGGRRTLILAAGMSSYLFYSEGSDWPRFFKRARDAGCNAVHSNVIWGAHEQTPDVYDFIRPSANLIKFAQMAAAHDLFLILTVLPAPNAAWTNHGLPVWLDYDLGSHLAGGASRRREWHLRKWFRVLRRILRPLSAAVGGPLILLHVDGTNQESLVRSFFFAKPLSGRRARSSKQKLSLPVERTGKHSFDKNGISSPLQREERLDAVNLSPRVSARDAGLDPVGGREEEEDRSKEDRDEWCDEQDHFEEEDCLRDHGCWGKHPRTCDPSVAWIADKNDGGAVPILEGNYQKDATTFESGAPSSPQGTVISAPGRSAKRNFIGAMTGPAGGSHDSLAGVSTAAGDIRATTSSQEAGNNYPHVEQGPGFETLGQKHKPRCSGATVLSTLLELRAPGCLLSHEEGSVELPLEEKDSTVAAVGPGVGSEHEAGGRRGTASASCIPSGSVSELSQREKDPIVTGDVSWSRSLQALCGEERANKSGERSRSPTRMAQPPGSPGDALSASEEVGQLRSQEGGETHEHGTHDLAQTGHKNLRVVGGQAGPDSPHDERCRHGRRSRAFGGGVARSRGWSSSLQTAVRHDGIDGLLPPRACSHLGKGELREAGESKCSTAFDLEQSEEAERSQDNNDGQRRSDQTEGSCVHQIPRRRRHLPPSRTIWEELEHTLQLPLVYSAEQVKSDTYEGKPVEFTDPLAAELFGPRSTRDTRVPGTVLMGCTGGTCMPPAGGIRGLPGSRFRSKAFAWAERRERGAHNRAAGVFSLRSQNADGDVLWRHCILRGVPCIWMGAPTIDSFFASFLKSRSSWRAFFGLTSPVPDDVLSVLQQSPADLLGEEREGSSLWDRLVHFLQGRTVEYDSPDWGSRVSRFFQQLAGLFFYSVLGGRQPVFPYPARAPPFSSSPLSDLAENTKPASLLPSFSSHSGSIWTADWAAAHKSDTLTAIPVDLLQDALRFLAFGGTIIVYSPFIEENPALSLRAQSADSMSYVQGKKRETKAIRDKDLEVALVPPGETVLDAPLSLSEDPCHFNSALHIDDCSPDRPPLDTWALPRWPVLELVSYLHRFVGYYSSQLLARGRYVTPVFKRAHVEVFAFRSLDIVCNTHVKRHMQFTVSSKKRSSRVLSLSPRSCLGYAKGHDPRAAERQLALVYSTAVYRRQSRRSVQVLQAFSLKGIYGRNAGYPVRPPTGESDHRNWGHSNGRDSSPAGGTPGAFREESAQSAKAEDSHDLLAQGARKQRSKDGCAAGCGEDSTVYGTTSEKRSGTGPDTAARVVQESGDADGGGPFWEAKHWSQGLIALADGPRRVTPQIWSQTVRRLRPGRTSSVSALNLGPAFCLRQGAPLNAVLRTLPVLSVPQWFTQGWTDFVWYELDFLPTGLQNGADSPPSVFGPTLSATPDSGRSELPPSVLEIRTTGNSRIHVFSKGKLLGQSSALEGKTERRLLSERGQMPADPTSPLKILVPARSRRIVILSSAGPVRRGTADLAVGSTAFSWRRLFSCLAHCITWRLRSLGLWLRWCISPRSGSAPHQQRKRLFPRGCAGIPRPSGVHEILWEGKPVEPSKRCIGLTSEPQLQHGIALQTFLESWGFVTPSHLAGWRGEQFEKQQTVSERAAPSESDRKSSVGSFMPLGDEVKDAASGNNGVQGDAAVSRYFHWTSRSFRALDGQSSPSRYNLVVWTVTRDCEKKKKRQQLPRLTRGRYRGRELCADARRGRAYVNSRFAGFYWIPPVRTKRAEFARRRPGRLSVLLKIPSDWILPGSNNLLLLDEVGGHGAGAEIIQEFLDGPAVAFSWLEYAFGGLVLVLLGLMGMILLTVVVLMCNERHRDRQVGLQETVFKQIVQSFNAAELDSPPPSRTSSPSCRPCSSGSPEGSPPLRTPSSYRC</sequence>
<reference evidence="7 8" key="1">
    <citation type="journal article" date="2017" name="Int. J. Parasitol.">
        <title>The genome of the protozoan parasite Cystoisospora suis and a reverse vaccinology approach to identify vaccine candidates.</title>
        <authorList>
            <person name="Palmieri N."/>
            <person name="Shrestha A."/>
            <person name="Ruttkowski B."/>
            <person name="Beck T."/>
            <person name="Vogl C."/>
            <person name="Tomley F."/>
            <person name="Blake D.P."/>
            <person name="Joachim A."/>
        </authorList>
    </citation>
    <scope>NUCLEOTIDE SEQUENCE [LARGE SCALE GENOMIC DNA]</scope>
    <source>
        <strain evidence="7 8">Wien I</strain>
    </source>
</reference>
<dbReference type="VEuPathDB" id="ToxoDB:CSUI_005849"/>
<name>A0A2C6KTT1_9APIC</name>
<evidence type="ECO:0000256" key="2">
    <source>
        <dbReference type="RuleBase" id="RU003679"/>
    </source>
</evidence>
<keyword evidence="4" id="KW-1133">Transmembrane helix</keyword>
<dbReference type="Pfam" id="PF01301">
    <property type="entry name" value="Glyco_hydro_35"/>
    <property type="match status" value="1"/>
</dbReference>
<feature type="region of interest" description="Disordered" evidence="3">
    <location>
        <begin position="1943"/>
        <end position="1980"/>
    </location>
</feature>
<keyword evidence="4" id="KW-0812">Transmembrane</keyword>
<evidence type="ECO:0000256" key="5">
    <source>
        <dbReference type="SAM" id="SignalP"/>
    </source>
</evidence>
<feature type="compositionally biased region" description="Low complexity" evidence="3">
    <location>
        <begin position="1952"/>
        <end position="1967"/>
    </location>
</feature>
<evidence type="ECO:0000256" key="4">
    <source>
        <dbReference type="SAM" id="Phobius"/>
    </source>
</evidence>
<feature type="compositionally biased region" description="Basic and acidic residues" evidence="3">
    <location>
        <begin position="1312"/>
        <end position="1327"/>
    </location>
</feature>
<evidence type="ECO:0000313" key="8">
    <source>
        <dbReference type="Proteomes" id="UP000221165"/>
    </source>
</evidence>
<evidence type="ECO:0000313" key="7">
    <source>
        <dbReference type="EMBL" id="PHJ20319.1"/>
    </source>
</evidence>
<feature type="region of interest" description="Disordered" evidence="3">
    <location>
        <begin position="1703"/>
        <end position="1724"/>
    </location>
</feature>
<feature type="compositionally biased region" description="Basic and acidic residues" evidence="3">
    <location>
        <begin position="579"/>
        <end position="590"/>
    </location>
</feature>
<feature type="region of interest" description="Disordered" evidence="3">
    <location>
        <begin position="579"/>
        <end position="678"/>
    </location>
</feature>
<comment type="similarity">
    <text evidence="1 2">Belongs to the glycosyl hydrolase 35 family.</text>
</comment>
<accession>A0A2C6KTT1</accession>
<comment type="caution">
    <text evidence="7">The sequence shown here is derived from an EMBL/GenBank/DDBJ whole genome shotgun (WGS) entry which is preliminary data.</text>
</comment>
<dbReference type="SUPFAM" id="SSF51445">
    <property type="entry name" value="(Trans)glycosidases"/>
    <property type="match status" value="1"/>
</dbReference>
<dbReference type="InterPro" id="IPR017853">
    <property type="entry name" value="GH"/>
</dbReference>
<keyword evidence="7" id="KW-0378">Hydrolase</keyword>
<feature type="compositionally biased region" description="Basic and acidic residues" evidence="3">
    <location>
        <begin position="619"/>
        <end position="629"/>
    </location>
</feature>
<dbReference type="RefSeq" id="XP_067922008.1">
    <property type="nucleotide sequence ID" value="XM_068066017.1"/>
</dbReference>
<evidence type="ECO:0000256" key="1">
    <source>
        <dbReference type="ARBA" id="ARBA00009809"/>
    </source>
</evidence>
<feature type="region of interest" description="Disordered" evidence="3">
    <location>
        <begin position="523"/>
        <end position="566"/>
    </location>
</feature>
<dbReference type="EMBL" id="MIGC01002862">
    <property type="protein sequence ID" value="PHJ20319.1"/>
    <property type="molecule type" value="Genomic_DNA"/>
</dbReference>
<feature type="transmembrane region" description="Helical" evidence="4">
    <location>
        <begin position="1892"/>
        <end position="1915"/>
    </location>
</feature>
<dbReference type="InterPro" id="IPR001944">
    <property type="entry name" value="Glycoside_Hdrlase_35"/>
</dbReference>
<keyword evidence="5" id="KW-0732">Signal</keyword>
<feature type="compositionally biased region" description="Polar residues" evidence="3">
    <location>
        <begin position="541"/>
        <end position="554"/>
    </location>
</feature>
<dbReference type="PANTHER" id="PTHR23421">
    <property type="entry name" value="BETA-GALACTOSIDASE RELATED"/>
    <property type="match status" value="1"/>
</dbReference>
<dbReference type="GeneID" id="94429228"/>
<feature type="region of interest" description="Disordered" evidence="3">
    <location>
        <begin position="278"/>
        <end position="345"/>
    </location>
</feature>
<dbReference type="GO" id="GO:0005975">
    <property type="term" value="P:carbohydrate metabolic process"/>
    <property type="evidence" value="ECO:0007669"/>
    <property type="project" value="InterPro"/>
</dbReference>
<proteinExistence type="inferred from homology"/>
<protein>
    <submittedName>
        <fullName evidence="7">Glycosyl hydrolases family 35 protein</fullName>
    </submittedName>
</protein>
<dbReference type="InterPro" id="IPR031330">
    <property type="entry name" value="Gly_Hdrlase_35_cat"/>
</dbReference>
<dbReference type="Gene3D" id="3.20.20.80">
    <property type="entry name" value="Glycosidases"/>
    <property type="match status" value="1"/>
</dbReference>